<keyword evidence="4" id="KW-0564">Palmitate</keyword>
<keyword evidence="9" id="KW-1185">Reference proteome</keyword>
<dbReference type="PANTHER" id="PTHR43649:SF33">
    <property type="entry name" value="POLYGALACTURONAN_RHAMNOGALACTURONAN-BINDING PROTEIN YTCQ"/>
    <property type="match status" value="1"/>
</dbReference>
<dbReference type="PROSITE" id="PS51257">
    <property type="entry name" value="PROKAR_LIPOPROTEIN"/>
    <property type="match status" value="1"/>
</dbReference>
<keyword evidence="6" id="KW-0175">Coiled coil</keyword>
<feature type="signal peptide" evidence="7">
    <location>
        <begin position="1"/>
        <end position="31"/>
    </location>
</feature>
<dbReference type="InterPro" id="IPR006059">
    <property type="entry name" value="SBP"/>
</dbReference>
<evidence type="ECO:0000256" key="3">
    <source>
        <dbReference type="ARBA" id="ARBA00023136"/>
    </source>
</evidence>
<dbReference type="EMBL" id="QMIG01000035">
    <property type="protein sequence ID" value="RAW09687.1"/>
    <property type="molecule type" value="Genomic_DNA"/>
</dbReference>
<dbReference type="AlphaFoldDB" id="A0A329QBR2"/>
<gene>
    <name evidence="8" type="ORF">DPM12_20205</name>
</gene>
<dbReference type="Proteomes" id="UP000250462">
    <property type="component" value="Unassembled WGS sequence"/>
</dbReference>
<comment type="caution">
    <text evidence="8">The sequence shown here is derived from an EMBL/GenBank/DDBJ whole genome shotgun (WGS) entry which is preliminary data.</text>
</comment>
<keyword evidence="5" id="KW-0449">Lipoprotein</keyword>
<dbReference type="SUPFAM" id="SSF53850">
    <property type="entry name" value="Periplasmic binding protein-like II"/>
    <property type="match status" value="1"/>
</dbReference>
<evidence type="ECO:0008006" key="10">
    <source>
        <dbReference type="Google" id="ProtNLM"/>
    </source>
</evidence>
<dbReference type="OrthoDB" id="3951689at2"/>
<proteinExistence type="predicted"/>
<dbReference type="InterPro" id="IPR050490">
    <property type="entry name" value="Bact_solute-bd_prot1"/>
</dbReference>
<evidence type="ECO:0000256" key="6">
    <source>
        <dbReference type="SAM" id="Coils"/>
    </source>
</evidence>
<dbReference type="RefSeq" id="WP_112260169.1">
    <property type="nucleotide sequence ID" value="NZ_QMIG01000035.1"/>
</dbReference>
<name>A0A329QBR2_9ACTN</name>
<keyword evidence="2 7" id="KW-0732">Signal</keyword>
<feature type="chain" id="PRO_5016442698" description="ABC transporter substrate-binding protein" evidence="7">
    <location>
        <begin position="32"/>
        <end position="441"/>
    </location>
</feature>
<dbReference type="Gene3D" id="3.40.190.10">
    <property type="entry name" value="Periplasmic binding protein-like II"/>
    <property type="match status" value="1"/>
</dbReference>
<evidence type="ECO:0000256" key="2">
    <source>
        <dbReference type="ARBA" id="ARBA00022729"/>
    </source>
</evidence>
<dbReference type="PANTHER" id="PTHR43649">
    <property type="entry name" value="ARABINOSE-BINDING PROTEIN-RELATED"/>
    <property type="match status" value="1"/>
</dbReference>
<keyword evidence="3" id="KW-0472">Membrane</keyword>
<evidence type="ECO:0000256" key="4">
    <source>
        <dbReference type="ARBA" id="ARBA00023139"/>
    </source>
</evidence>
<accession>A0A329QBR2</accession>
<protein>
    <recommendedName>
        <fullName evidence="10">ABC transporter substrate-binding protein</fullName>
    </recommendedName>
</protein>
<organism evidence="8 9">
    <name type="scientific">Phytoactinopolyspora halophila</name>
    <dbReference type="NCBI Taxonomy" id="1981511"/>
    <lineage>
        <taxon>Bacteria</taxon>
        <taxon>Bacillati</taxon>
        <taxon>Actinomycetota</taxon>
        <taxon>Actinomycetes</taxon>
        <taxon>Jiangellales</taxon>
        <taxon>Jiangellaceae</taxon>
        <taxon>Phytoactinopolyspora</taxon>
    </lineage>
</organism>
<evidence type="ECO:0000313" key="8">
    <source>
        <dbReference type="EMBL" id="RAW09687.1"/>
    </source>
</evidence>
<feature type="coiled-coil region" evidence="6">
    <location>
        <begin position="413"/>
        <end position="440"/>
    </location>
</feature>
<evidence type="ECO:0000256" key="5">
    <source>
        <dbReference type="ARBA" id="ARBA00023288"/>
    </source>
</evidence>
<sequence length="441" mass="47010">MRPSNMRAGMSRRTFLTRTGAGMLVLSPAGALVACGDDTGGSATSGSGGVDEVTFNNHGLAEGADAAVYEELMKRYEDETGIDIVGNGIPFNEALNQYILQARSGNLSGVVALPQGWIPSLAELDALVDLGSVIDTSLFTDSSLDTVVYNDMTLAFPTTSGAIGLVGNGLLLAEAGIDELPTDIDSFESVLEAIKDLDSDLIPYAAMTGIEQGRDIAFWMRAFGGEVIDENGTISLGDDGSVAALEWYKTLLDRGLIAPNMNRFDARPLFAQGRVGFYDDADIAPSIIGQETTDDELLSNMVPVPRPGVPGVDVPPQSLKWGGGGYAVLKGNDDIEQASIDFASWLSTDLEAVISVFEGTGRAPVLKEALQDERFTSDEWASTWAEDIAAHARPLFEFYPESARMEEILGEMVEAVMLENKDAETALADASSQLQEVIEQS</sequence>
<reference evidence="8 9" key="1">
    <citation type="submission" date="2018-06" db="EMBL/GenBank/DDBJ databases">
        <title>Phytoactinopolyspora halophila sp. nov., a novel halophilic actinomycete isolated from a saline soil in China.</title>
        <authorList>
            <person name="Tang S.-K."/>
        </authorList>
    </citation>
    <scope>NUCLEOTIDE SEQUENCE [LARGE SCALE GENOMIC DNA]</scope>
    <source>
        <strain evidence="8 9">YIM 96934</strain>
    </source>
</reference>
<keyword evidence="1" id="KW-1003">Cell membrane</keyword>
<evidence type="ECO:0000256" key="7">
    <source>
        <dbReference type="SAM" id="SignalP"/>
    </source>
</evidence>
<evidence type="ECO:0000313" key="9">
    <source>
        <dbReference type="Proteomes" id="UP000250462"/>
    </source>
</evidence>
<dbReference type="Pfam" id="PF13416">
    <property type="entry name" value="SBP_bac_8"/>
    <property type="match status" value="1"/>
</dbReference>
<evidence type="ECO:0000256" key="1">
    <source>
        <dbReference type="ARBA" id="ARBA00022475"/>
    </source>
</evidence>